<gene>
    <name evidence="1" type="ORF">EW146_g9972</name>
</gene>
<dbReference type="GO" id="GO:0031201">
    <property type="term" value="C:SNARE complex"/>
    <property type="evidence" value="ECO:0007669"/>
    <property type="project" value="TreeGrafter"/>
</dbReference>
<dbReference type="PANTHER" id="PTHR12825:SF0">
    <property type="entry name" value="VESICLE TRANSPORT PROTEIN SEC20"/>
    <property type="match status" value="1"/>
</dbReference>
<dbReference type="EMBL" id="SGPL01001043">
    <property type="protein sequence ID" value="THH05180.1"/>
    <property type="molecule type" value="Genomic_DNA"/>
</dbReference>
<dbReference type="AlphaFoldDB" id="A0A4S4L6F6"/>
<keyword evidence="2" id="KW-1185">Reference proteome</keyword>
<evidence type="ECO:0000313" key="2">
    <source>
        <dbReference type="Proteomes" id="UP000310158"/>
    </source>
</evidence>
<dbReference type="GO" id="GO:0005783">
    <property type="term" value="C:endoplasmic reticulum"/>
    <property type="evidence" value="ECO:0007669"/>
    <property type="project" value="TreeGrafter"/>
</dbReference>
<dbReference type="OrthoDB" id="46868at2759"/>
<proteinExistence type="predicted"/>
<protein>
    <submittedName>
        <fullName evidence="1">Uncharacterized protein</fullName>
    </submittedName>
</protein>
<comment type="caution">
    <text evidence="1">The sequence shown here is derived from an EMBL/GenBank/DDBJ whole genome shotgun (WGS) entry which is preliminary data.</text>
</comment>
<reference evidence="1 2" key="1">
    <citation type="submission" date="2019-02" db="EMBL/GenBank/DDBJ databases">
        <title>Genome sequencing of the rare red list fungi Bondarzewia mesenterica.</title>
        <authorList>
            <person name="Buettner E."/>
            <person name="Kellner H."/>
        </authorList>
    </citation>
    <scope>NUCLEOTIDE SEQUENCE [LARGE SCALE GENOMIC DNA]</scope>
    <source>
        <strain evidence="1 2">DSM 108281</strain>
    </source>
</reference>
<name>A0A4S4L6F6_9AGAM</name>
<dbReference type="InterPro" id="IPR005606">
    <property type="entry name" value="Sec20"/>
</dbReference>
<dbReference type="Proteomes" id="UP000310158">
    <property type="component" value="Unassembled WGS sequence"/>
</dbReference>
<dbReference type="GO" id="GO:0006890">
    <property type="term" value="P:retrograde vesicle-mediated transport, Golgi to endoplasmic reticulum"/>
    <property type="evidence" value="ECO:0007669"/>
    <property type="project" value="InterPro"/>
</dbReference>
<sequence>MPILTHFRYPNYRKNFRAAALRAAGLPWEEHTFWWVAGGPQLTPSTRLRAGRSLAKTLLAALDETVEDQRRVRTRWELRGVVQSFRDSVTRLRKETRTALLTSKRAIDAHSASKREELLRSSAMREKQGSSDRTTEATLMKVNNDVTDALRRTMGLMQGELERSVLSVQMLGAFLFSLPIPHVFIDQSIIYIITRRVIYHNSQVCLLNVRCPDQPPRLLQTAHHSPREVRLARLTAHRGRPRVLRPRRALHPQTARGKGKRMVLEKAEEASVTLVEVMATAAHSWGTAGISSTVLMAAVANSSAISGALASSTSASFTQMKDEGESPAVDALTTEVQLPSIAEVFESVLPTTDSVLASTMPLSPSRSGELHDEL</sequence>
<evidence type="ECO:0000313" key="1">
    <source>
        <dbReference type="EMBL" id="THH05180.1"/>
    </source>
</evidence>
<dbReference type="GO" id="GO:0005484">
    <property type="term" value="F:SNAP receptor activity"/>
    <property type="evidence" value="ECO:0007669"/>
    <property type="project" value="InterPro"/>
</dbReference>
<accession>A0A4S4L6F6</accession>
<dbReference type="PANTHER" id="PTHR12825">
    <property type="entry name" value="BNIP1-RELATED"/>
    <property type="match status" value="1"/>
</dbReference>
<organism evidence="1 2">
    <name type="scientific">Bondarzewia mesenterica</name>
    <dbReference type="NCBI Taxonomy" id="1095465"/>
    <lineage>
        <taxon>Eukaryota</taxon>
        <taxon>Fungi</taxon>
        <taxon>Dikarya</taxon>
        <taxon>Basidiomycota</taxon>
        <taxon>Agaricomycotina</taxon>
        <taxon>Agaricomycetes</taxon>
        <taxon>Russulales</taxon>
        <taxon>Bondarzewiaceae</taxon>
        <taxon>Bondarzewia</taxon>
    </lineage>
</organism>